<evidence type="ECO:0000313" key="4">
    <source>
        <dbReference type="Proteomes" id="UP000006514"/>
    </source>
</evidence>
<protein>
    <recommendedName>
        <fullName evidence="2">Integrase core domain-containing protein</fullName>
    </recommendedName>
</protein>
<dbReference type="OMA" id="CVELWIA"/>
<dbReference type="OrthoDB" id="3252187at2759"/>
<dbReference type="InterPro" id="IPR058913">
    <property type="entry name" value="Integrase_dom_put"/>
</dbReference>
<keyword evidence="4" id="KW-1185">Reference proteome</keyword>
<name>J0D265_AURST</name>
<dbReference type="AlphaFoldDB" id="J0D265"/>
<dbReference type="Pfam" id="PF24764">
    <property type="entry name" value="rva_4"/>
    <property type="match status" value="1"/>
</dbReference>
<dbReference type="KEGG" id="adl:AURDEDRAFT_77528"/>
<feature type="non-terminal residue" evidence="3">
    <location>
        <position position="1"/>
    </location>
</feature>
<feature type="region of interest" description="Disordered" evidence="1">
    <location>
        <begin position="135"/>
        <end position="157"/>
    </location>
</feature>
<dbReference type="InParanoid" id="J0D265"/>
<dbReference type="EMBL" id="JH688720">
    <property type="protein sequence ID" value="EJD32707.1"/>
    <property type="molecule type" value="Genomic_DNA"/>
</dbReference>
<reference evidence="4" key="1">
    <citation type="journal article" date="2012" name="Science">
        <title>The Paleozoic origin of enzymatic lignin decomposition reconstructed from 31 fungal genomes.</title>
        <authorList>
            <person name="Floudas D."/>
            <person name="Binder M."/>
            <person name="Riley R."/>
            <person name="Barry K."/>
            <person name="Blanchette R.A."/>
            <person name="Henrissat B."/>
            <person name="Martinez A.T."/>
            <person name="Otillar R."/>
            <person name="Spatafora J.W."/>
            <person name="Yadav J.S."/>
            <person name="Aerts A."/>
            <person name="Benoit I."/>
            <person name="Boyd A."/>
            <person name="Carlson A."/>
            <person name="Copeland A."/>
            <person name="Coutinho P.M."/>
            <person name="de Vries R.P."/>
            <person name="Ferreira P."/>
            <person name="Findley K."/>
            <person name="Foster B."/>
            <person name="Gaskell J."/>
            <person name="Glotzer D."/>
            <person name="Gorecki P."/>
            <person name="Heitman J."/>
            <person name="Hesse C."/>
            <person name="Hori C."/>
            <person name="Igarashi K."/>
            <person name="Jurgens J.A."/>
            <person name="Kallen N."/>
            <person name="Kersten P."/>
            <person name="Kohler A."/>
            <person name="Kuees U."/>
            <person name="Kumar T.K.A."/>
            <person name="Kuo A."/>
            <person name="LaButti K."/>
            <person name="Larrondo L.F."/>
            <person name="Lindquist E."/>
            <person name="Ling A."/>
            <person name="Lombard V."/>
            <person name="Lucas S."/>
            <person name="Lundell T."/>
            <person name="Martin R."/>
            <person name="McLaughlin D.J."/>
            <person name="Morgenstern I."/>
            <person name="Morin E."/>
            <person name="Murat C."/>
            <person name="Nagy L.G."/>
            <person name="Nolan M."/>
            <person name="Ohm R.A."/>
            <person name="Patyshakuliyeva A."/>
            <person name="Rokas A."/>
            <person name="Ruiz-Duenas F.J."/>
            <person name="Sabat G."/>
            <person name="Salamov A."/>
            <person name="Samejima M."/>
            <person name="Schmutz J."/>
            <person name="Slot J.C."/>
            <person name="St John F."/>
            <person name="Stenlid J."/>
            <person name="Sun H."/>
            <person name="Sun S."/>
            <person name="Syed K."/>
            <person name="Tsang A."/>
            <person name="Wiebenga A."/>
            <person name="Young D."/>
            <person name="Pisabarro A."/>
            <person name="Eastwood D.C."/>
            <person name="Martin F."/>
            <person name="Cullen D."/>
            <person name="Grigoriev I.V."/>
            <person name="Hibbett D.S."/>
        </authorList>
    </citation>
    <scope>NUCLEOTIDE SEQUENCE [LARGE SCALE GENOMIC DNA]</scope>
    <source>
        <strain evidence="4">TFB10046</strain>
    </source>
</reference>
<sequence>RSVDNIRIERLWVDVARNLVDKWSSFFRDLETYDQLDAGKPAHVWLLHHLFLEVINNELYTWADHWNNHPMDISAADRQISARTRESPLSMYHYGHLRNGVRGYDIISEPEAIAERDLADYGVDHEALRDQEILRSNRRNNPDAEQPPHVGPGRPARFSVVEVPPPNCPLTATQLSDLFSFVSARTDLQSPQPPVRRHWWILSLQHCQLILPDRF</sequence>
<evidence type="ECO:0000256" key="1">
    <source>
        <dbReference type="SAM" id="MobiDB-lite"/>
    </source>
</evidence>
<gene>
    <name evidence="3" type="ORF">AURDEDRAFT_77528</name>
</gene>
<accession>J0D265</accession>
<proteinExistence type="predicted"/>
<evidence type="ECO:0000313" key="3">
    <source>
        <dbReference type="EMBL" id="EJD32707.1"/>
    </source>
</evidence>
<dbReference type="Proteomes" id="UP000006514">
    <property type="component" value="Unassembled WGS sequence"/>
</dbReference>
<organism evidence="3 4">
    <name type="scientific">Auricularia subglabra (strain TFB-10046 / SS5)</name>
    <name type="common">White-rot fungus</name>
    <name type="synonym">Auricularia delicata (strain TFB10046)</name>
    <dbReference type="NCBI Taxonomy" id="717982"/>
    <lineage>
        <taxon>Eukaryota</taxon>
        <taxon>Fungi</taxon>
        <taxon>Dikarya</taxon>
        <taxon>Basidiomycota</taxon>
        <taxon>Agaricomycotina</taxon>
        <taxon>Agaricomycetes</taxon>
        <taxon>Auriculariales</taxon>
        <taxon>Auriculariaceae</taxon>
        <taxon>Auricularia</taxon>
    </lineage>
</organism>
<feature type="domain" description="Integrase core" evidence="2">
    <location>
        <begin position="1"/>
        <end position="73"/>
    </location>
</feature>
<evidence type="ECO:0000259" key="2">
    <source>
        <dbReference type="Pfam" id="PF24764"/>
    </source>
</evidence>
<dbReference type="eggNOG" id="ENOG502QSMG">
    <property type="taxonomic scope" value="Eukaryota"/>
</dbReference>